<accession>A0A9P1GSU8</accession>
<reference evidence="3" key="2">
    <citation type="submission" date="2024-04" db="EMBL/GenBank/DDBJ databases">
        <authorList>
            <person name="Chen Y."/>
            <person name="Shah S."/>
            <person name="Dougan E. K."/>
            <person name="Thang M."/>
            <person name="Chan C."/>
        </authorList>
    </citation>
    <scope>NUCLEOTIDE SEQUENCE [LARGE SCALE GENOMIC DNA]</scope>
</reference>
<dbReference type="EMBL" id="CAMXCT010006794">
    <property type="protein sequence ID" value="CAI4020171.1"/>
    <property type="molecule type" value="Genomic_DNA"/>
</dbReference>
<proteinExistence type="predicted"/>
<evidence type="ECO:0000313" key="5">
    <source>
        <dbReference type="Proteomes" id="UP001152797"/>
    </source>
</evidence>
<dbReference type="AlphaFoldDB" id="A0A9P1GSU8"/>
<dbReference type="InterPro" id="IPR036457">
    <property type="entry name" value="PPM-type-like_dom_sf"/>
</dbReference>
<name>A0A9P1GSU8_9DINO</name>
<sequence>MKADTGHPLMGCFCGLVCGRQGLVDGAELVAKHLAQDLSQGFVGREQGGIKGAKAAMLAGFQTTQQRFMQYAQRLSANSAKIWLAAETSALTCLVFGPEGPDSQPCLLVGDVGSDGKALVLRRDGSVSQRLGRCQGQEAAAKTKDALKAFEHGLKGPSISFPPIPGARLPKEKKGFGAHAKEAGLMAHLELCQLDWSSDAMLIMGSKGFWDSFDEQQLRHFDTSRRSCADLAQSLLDASSSRRRTAEDLAVLVMRFPWAMKATPTVQERRRRNKKAKKRKVEEVDDIFAPAQVQEEVESSEESSSSSIPASGVPVKVDLDAEGQEPKAKSKAKAKAKVKAKSKGNGTKKAEKKEDAPEDSQDLQSQAPPGSGAGAGEQLKEQFHAALSKLDDLACVKRQRVMPAEL</sequence>
<dbReference type="Proteomes" id="UP001152797">
    <property type="component" value="Unassembled WGS sequence"/>
</dbReference>
<dbReference type="OrthoDB" id="435452at2759"/>
<dbReference type="EMBL" id="CAMXCT030006794">
    <property type="protein sequence ID" value="CAL4807483.1"/>
    <property type="molecule type" value="Genomic_DNA"/>
</dbReference>
<dbReference type="Gene3D" id="3.60.40.10">
    <property type="entry name" value="PPM-type phosphatase domain"/>
    <property type="match status" value="1"/>
</dbReference>
<gene>
    <name evidence="2" type="ORF">C1SCF055_LOCUS44612</name>
</gene>
<organism evidence="2">
    <name type="scientific">Cladocopium goreaui</name>
    <dbReference type="NCBI Taxonomy" id="2562237"/>
    <lineage>
        <taxon>Eukaryota</taxon>
        <taxon>Sar</taxon>
        <taxon>Alveolata</taxon>
        <taxon>Dinophyceae</taxon>
        <taxon>Suessiales</taxon>
        <taxon>Symbiodiniaceae</taxon>
        <taxon>Cladocopium</taxon>
    </lineage>
</organism>
<comment type="caution">
    <text evidence="2">The sequence shown here is derived from an EMBL/GenBank/DDBJ whole genome shotgun (WGS) entry which is preliminary data.</text>
</comment>
<evidence type="ECO:0000313" key="4">
    <source>
        <dbReference type="EMBL" id="CAL4807483.1"/>
    </source>
</evidence>
<feature type="region of interest" description="Disordered" evidence="1">
    <location>
        <begin position="290"/>
        <end position="380"/>
    </location>
</feature>
<dbReference type="SUPFAM" id="SSF81606">
    <property type="entry name" value="PP2C-like"/>
    <property type="match status" value="1"/>
</dbReference>
<evidence type="ECO:0000313" key="3">
    <source>
        <dbReference type="EMBL" id="CAL1173546.1"/>
    </source>
</evidence>
<reference evidence="2" key="1">
    <citation type="submission" date="2022-10" db="EMBL/GenBank/DDBJ databases">
        <authorList>
            <person name="Chen Y."/>
            <person name="Dougan E. K."/>
            <person name="Chan C."/>
            <person name="Rhodes N."/>
            <person name="Thang M."/>
        </authorList>
    </citation>
    <scope>NUCLEOTIDE SEQUENCE</scope>
</reference>
<feature type="compositionally biased region" description="Basic residues" evidence="1">
    <location>
        <begin position="329"/>
        <end position="342"/>
    </location>
</feature>
<keyword evidence="5" id="KW-1185">Reference proteome</keyword>
<dbReference type="EMBL" id="CAMXCT020006794">
    <property type="protein sequence ID" value="CAL1173546.1"/>
    <property type="molecule type" value="Genomic_DNA"/>
</dbReference>
<protein>
    <submittedName>
        <fullName evidence="4">High affinity nitrate transporter 2.5</fullName>
    </submittedName>
</protein>
<evidence type="ECO:0000313" key="2">
    <source>
        <dbReference type="EMBL" id="CAI4020171.1"/>
    </source>
</evidence>
<evidence type="ECO:0000256" key="1">
    <source>
        <dbReference type="SAM" id="MobiDB-lite"/>
    </source>
</evidence>